<proteinExistence type="predicted"/>
<organism evidence="7 8">
    <name type="scientific">Vagococcus bubulae</name>
    <dbReference type="NCBI Taxonomy" id="1977868"/>
    <lineage>
        <taxon>Bacteria</taxon>
        <taxon>Bacillati</taxon>
        <taxon>Bacillota</taxon>
        <taxon>Bacilli</taxon>
        <taxon>Lactobacillales</taxon>
        <taxon>Enterococcaceae</taxon>
        <taxon>Vagococcus</taxon>
    </lineage>
</organism>
<comment type="caution">
    <text evidence="7">The sequence shown here is derived from an EMBL/GenBank/DDBJ whole genome shotgun (WGS) entry which is preliminary data.</text>
</comment>
<name>A0A429ZQ82_9ENTE</name>
<feature type="transmembrane region" description="Helical" evidence="5">
    <location>
        <begin position="137"/>
        <end position="157"/>
    </location>
</feature>
<evidence type="ECO:0000256" key="1">
    <source>
        <dbReference type="ARBA" id="ARBA00004141"/>
    </source>
</evidence>
<dbReference type="InterPro" id="IPR049453">
    <property type="entry name" value="Memb_transporter_dom"/>
</dbReference>
<dbReference type="Pfam" id="PF13515">
    <property type="entry name" value="FUSC_2"/>
    <property type="match status" value="1"/>
</dbReference>
<feature type="transmembrane region" description="Helical" evidence="5">
    <location>
        <begin position="88"/>
        <end position="106"/>
    </location>
</feature>
<evidence type="ECO:0000313" key="8">
    <source>
        <dbReference type="Proteomes" id="UP000288490"/>
    </source>
</evidence>
<feature type="transmembrane region" description="Helical" evidence="5">
    <location>
        <begin position="62"/>
        <end position="82"/>
    </location>
</feature>
<dbReference type="EMBL" id="NGJT01000002">
    <property type="protein sequence ID" value="RST95862.1"/>
    <property type="molecule type" value="Genomic_DNA"/>
</dbReference>
<evidence type="ECO:0000313" key="7">
    <source>
        <dbReference type="EMBL" id="RST95862.1"/>
    </source>
</evidence>
<evidence type="ECO:0000256" key="2">
    <source>
        <dbReference type="ARBA" id="ARBA00022692"/>
    </source>
</evidence>
<dbReference type="Proteomes" id="UP000288490">
    <property type="component" value="Unassembled WGS sequence"/>
</dbReference>
<dbReference type="GO" id="GO:0016020">
    <property type="term" value="C:membrane"/>
    <property type="evidence" value="ECO:0007669"/>
    <property type="project" value="UniProtKB-SubCell"/>
</dbReference>
<keyword evidence="3 5" id="KW-1133">Transmembrane helix</keyword>
<evidence type="ECO:0000256" key="4">
    <source>
        <dbReference type="ARBA" id="ARBA00023136"/>
    </source>
</evidence>
<keyword evidence="4 5" id="KW-0472">Membrane</keyword>
<dbReference type="RefSeq" id="WP_125955980.1">
    <property type="nucleotide sequence ID" value="NZ_JAQEJV010000002.1"/>
</dbReference>
<evidence type="ECO:0000256" key="5">
    <source>
        <dbReference type="SAM" id="Phobius"/>
    </source>
</evidence>
<keyword evidence="2 5" id="KW-0812">Transmembrane</keyword>
<protein>
    <recommendedName>
        <fullName evidence="6">Integral membrane bound transporter domain-containing protein</fullName>
    </recommendedName>
</protein>
<gene>
    <name evidence="7" type="ORF">CBF36_01460</name>
</gene>
<dbReference type="AlphaFoldDB" id="A0A429ZQ82"/>
<accession>A0A429ZQ82</accession>
<sequence>MINRFKDITTIKITLVTLMVVASYYFFNHVKDSTLTVISLTNAVFGIRPKTIDAWIFLRYRLLGTVIGCTFGVIYLAVATHLPKNSPYIIFLIPLFTYVTVFLSGGSQSPTTVKGAVMTLITMTLLCAPSGSNQYAFYRIIATFYGLLISILVNWVIAPTKEHPLKDFEKSLDDDTYSK</sequence>
<feature type="transmembrane region" description="Helical" evidence="5">
    <location>
        <begin position="9"/>
        <end position="27"/>
    </location>
</feature>
<feature type="domain" description="Integral membrane bound transporter" evidence="6">
    <location>
        <begin position="38"/>
        <end position="153"/>
    </location>
</feature>
<dbReference type="OrthoDB" id="9807111at2"/>
<evidence type="ECO:0000259" key="6">
    <source>
        <dbReference type="Pfam" id="PF13515"/>
    </source>
</evidence>
<reference evidence="7 8" key="1">
    <citation type="submission" date="2017-05" db="EMBL/GenBank/DDBJ databases">
        <title>Vagococcus spp. assemblies.</title>
        <authorList>
            <person name="Gulvik C.A."/>
        </authorList>
    </citation>
    <scope>NUCLEOTIDE SEQUENCE [LARGE SCALE GENOMIC DNA]</scope>
    <source>
        <strain evidence="7 8">SS1994</strain>
    </source>
</reference>
<comment type="subcellular location">
    <subcellularLocation>
        <location evidence="1">Membrane</location>
        <topology evidence="1">Multi-pass membrane protein</topology>
    </subcellularLocation>
</comment>
<keyword evidence="8" id="KW-1185">Reference proteome</keyword>
<evidence type="ECO:0000256" key="3">
    <source>
        <dbReference type="ARBA" id="ARBA00022989"/>
    </source>
</evidence>